<name>A0A1M7MMR5_9BURK</name>
<proteinExistence type="predicted"/>
<dbReference type="STRING" id="551987.SAMN05192549_103242"/>
<keyword evidence="2" id="KW-0472">Membrane</keyword>
<evidence type="ECO:0000313" key="4">
    <source>
        <dbReference type="Proteomes" id="UP000184339"/>
    </source>
</evidence>
<accession>A0A1M7MMR5</accession>
<dbReference type="RefSeq" id="WP_072783160.1">
    <property type="nucleotide sequence ID" value="NZ_FRCX01000003.1"/>
</dbReference>
<keyword evidence="4" id="KW-1185">Reference proteome</keyword>
<dbReference type="EMBL" id="FRCX01000003">
    <property type="protein sequence ID" value="SHM92268.1"/>
    <property type="molecule type" value="Genomic_DNA"/>
</dbReference>
<dbReference type="OrthoDB" id="8703226at2"/>
<keyword evidence="2" id="KW-0812">Transmembrane</keyword>
<feature type="compositionally biased region" description="Basic and acidic residues" evidence="1">
    <location>
        <begin position="76"/>
        <end position="92"/>
    </location>
</feature>
<evidence type="ECO:0000256" key="2">
    <source>
        <dbReference type="SAM" id="Phobius"/>
    </source>
</evidence>
<feature type="transmembrane region" description="Helical" evidence="2">
    <location>
        <begin position="17"/>
        <end position="36"/>
    </location>
</feature>
<dbReference type="Proteomes" id="UP000184339">
    <property type="component" value="Unassembled WGS sequence"/>
</dbReference>
<feature type="compositionally biased region" description="Pro residues" evidence="1">
    <location>
        <begin position="62"/>
        <end position="74"/>
    </location>
</feature>
<protein>
    <submittedName>
        <fullName evidence="3">Uncharacterized protein</fullName>
    </submittedName>
</protein>
<keyword evidence="2" id="KW-1133">Transmembrane helix</keyword>
<evidence type="ECO:0000313" key="3">
    <source>
        <dbReference type="EMBL" id="SHM92268.1"/>
    </source>
</evidence>
<dbReference type="AlphaFoldDB" id="A0A1M7MMR5"/>
<reference evidence="4" key="1">
    <citation type="submission" date="2016-11" db="EMBL/GenBank/DDBJ databases">
        <authorList>
            <person name="Varghese N."/>
            <person name="Submissions S."/>
        </authorList>
    </citation>
    <scope>NUCLEOTIDE SEQUENCE [LARGE SCALE GENOMIC DNA]</scope>
    <source>
        <strain evidence="4">Sac-22</strain>
    </source>
</reference>
<gene>
    <name evidence="3" type="ORF">SAMN05192549_103242</name>
</gene>
<feature type="region of interest" description="Disordered" evidence="1">
    <location>
        <begin position="62"/>
        <end position="107"/>
    </location>
</feature>
<evidence type="ECO:0000256" key="1">
    <source>
        <dbReference type="SAM" id="MobiDB-lite"/>
    </source>
</evidence>
<organism evidence="3 4">
    <name type="scientific">Duganella sacchari</name>
    <dbReference type="NCBI Taxonomy" id="551987"/>
    <lineage>
        <taxon>Bacteria</taxon>
        <taxon>Pseudomonadati</taxon>
        <taxon>Pseudomonadota</taxon>
        <taxon>Betaproteobacteria</taxon>
        <taxon>Burkholderiales</taxon>
        <taxon>Oxalobacteraceae</taxon>
        <taxon>Telluria group</taxon>
        <taxon>Duganella</taxon>
    </lineage>
</organism>
<sequence length="204" mass="21722">MSTTFSFDPPGQVRRPGIIAGVVISVLLHAVLLFGYRLSSPPAAEQPAKAMTVWLQPLPPPKTVAKVEPPPPPPPRKREPREPVHTAPRERTPAPAIAEQVQPTPAESQAITLPPAADPLHPEQPPKQFDMNAALKTARGVAKEKAPAGTLAAQLEAHPINPEPTGSELAKKMEGAKKTDCLKSASGAGLLAPLFWALDKHCKF</sequence>